<dbReference type="InterPro" id="IPR042100">
    <property type="entry name" value="Bug_dom1"/>
</dbReference>
<keyword evidence="2" id="KW-0732">Signal</keyword>
<reference evidence="3 4" key="1">
    <citation type="submission" date="2024-09" db="EMBL/GenBank/DDBJ databases">
        <authorList>
            <person name="Sun Q."/>
            <person name="Mori K."/>
        </authorList>
    </citation>
    <scope>NUCLEOTIDE SEQUENCE [LARGE SCALE GENOMIC DNA]</scope>
    <source>
        <strain evidence="3 4">CCM 7468</strain>
    </source>
</reference>
<name>A0ABV6ITE4_9PROT</name>
<evidence type="ECO:0000313" key="4">
    <source>
        <dbReference type="Proteomes" id="UP001589789"/>
    </source>
</evidence>
<proteinExistence type="inferred from homology"/>
<dbReference type="PANTHER" id="PTHR42928:SF5">
    <property type="entry name" value="BLR1237 PROTEIN"/>
    <property type="match status" value="1"/>
</dbReference>
<evidence type="ECO:0000256" key="2">
    <source>
        <dbReference type="SAM" id="SignalP"/>
    </source>
</evidence>
<gene>
    <name evidence="3" type="ORF">ACFFIC_15135</name>
</gene>
<dbReference type="SUPFAM" id="SSF53850">
    <property type="entry name" value="Periplasmic binding protein-like II"/>
    <property type="match status" value="1"/>
</dbReference>
<dbReference type="Gene3D" id="3.40.190.10">
    <property type="entry name" value="Periplasmic binding protein-like II"/>
    <property type="match status" value="1"/>
</dbReference>
<dbReference type="CDD" id="cd13578">
    <property type="entry name" value="PBP2_Bug27"/>
    <property type="match status" value="1"/>
</dbReference>
<feature type="chain" id="PRO_5046398780" evidence="2">
    <location>
        <begin position="27"/>
        <end position="329"/>
    </location>
</feature>
<dbReference type="InterPro" id="IPR005064">
    <property type="entry name" value="BUG"/>
</dbReference>
<accession>A0ABV6ITE4</accession>
<sequence>MGRPPLTFAALLFFGLLLGCPIPAGAQTPSPLSDRPITFIVPFPPGGATDVIARLIAGPLGEALGAPVVVENRAGAGGSVGTAAVARAAPDGRTLLMGTIATHGIGPAIYSNLPYDAARDFIPVTQAASQVYALVVPPSVPARSVPELVALARQRPGTVTYASAGNGTAAHLFTELFRDQAGITLTHVPYRGAGPQVTATLAGEVSMTMDVVLTTLGHIRDGGLHALAVSGTSRSAVLPEVPTLAEAGLPGYDAVGWNGVFVPAGTSPVIVTKLADGIRAALGRPGVRERVEQQGAEIIASTPQDFARFVTSELTRWRGVVSRTGARAE</sequence>
<comment type="caution">
    <text evidence="3">The sequence shown here is derived from an EMBL/GenBank/DDBJ whole genome shotgun (WGS) entry which is preliminary data.</text>
</comment>
<evidence type="ECO:0000313" key="3">
    <source>
        <dbReference type="EMBL" id="MFC0386870.1"/>
    </source>
</evidence>
<dbReference type="Pfam" id="PF03401">
    <property type="entry name" value="TctC"/>
    <property type="match status" value="1"/>
</dbReference>
<organism evidence="3 4">
    <name type="scientific">Muricoccus vinaceus</name>
    <dbReference type="NCBI Taxonomy" id="424704"/>
    <lineage>
        <taxon>Bacteria</taxon>
        <taxon>Pseudomonadati</taxon>
        <taxon>Pseudomonadota</taxon>
        <taxon>Alphaproteobacteria</taxon>
        <taxon>Acetobacterales</taxon>
        <taxon>Roseomonadaceae</taxon>
        <taxon>Muricoccus</taxon>
    </lineage>
</organism>
<dbReference type="PANTHER" id="PTHR42928">
    <property type="entry name" value="TRICARBOXYLATE-BINDING PROTEIN"/>
    <property type="match status" value="1"/>
</dbReference>
<dbReference type="Proteomes" id="UP001589789">
    <property type="component" value="Unassembled WGS sequence"/>
</dbReference>
<dbReference type="EMBL" id="JBHLVZ010000041">
    <property type="protein sequence ID" value="MFC0386870.1"/>
    <property type="molecule type" value="Genomic_DNA"/>
</dbReference>
<dbReference type="PROSITE" id="PS51257">
    <property type="entry name" value="PROKAR_LIPOPROTEIN"/>
    <property type="match status" value="1"/>
</dbReference>
<dbReference type="PIRSF" id="PIRSF017082">
    <property type="entry name" value="YflP"/>
    <property type="match status" value="1"/>
</dbReference>
<feature type="signal peptide" evidence="2">
    <location>
        <begin position="1"/>
        <end position="26"/>
    </location>
</feature>
<protein>
    <submittedName>
        <fullName evidence="3">Bug family tripartite tricarboxylate transporter substrate binding protein</fullName>
    </submittedName>
</protein>
<evidence type="ECO:0000256" key="1">
    <source>
        <dbReference type="ARBA" id="ARBA00006987"/>
    </source>
</evidence>
<keyword evidence="4" id="KW-1185">Reference proteome</keyword>
<dbReference type="Gene3D" id="3.40.190.150">
    <property type="entry name" value="Bordetella uptake gene, domain 1"/>
    <property type="match status" value="1"/>
</dbReference>
<dbReference type="RefSeq" id="WP_377051762.1">
    <property type="nucleotide sequence ID" value="NZ_JBHLVZ010000041.1"/>
</dbReference>
<comment type="similarity">
    <text evidence="1">Belongs to the UPF0065 (bug) family.</text>
</comment>